<proteinExistence type="predicted"/>
<dbReference type="Pfam" id="PF08514">
    <property type="entry name" value="STAG"/>
    <property type="match status" value="1"/>
</dbReference>
<evidence type="ECO:0000256" key="1">
    <source>
        <dbReference type="SAM" id="Coils"/>
    </source>
</evidence>
<keyword evidence="5" id="KW-1185">Reference proteome</keyword>
<organism evidence="4 5">
    <name type="scientific">Rhizopus delemar</name>
    <dbReference type="NCBI Taxonomy" id="936053"/>
    <lineage>
        <taxon>Eukaryota</taxon>
        <taxon>Fungi</taxon>
        <taxon>Fungi incertae sedis</taxon>
        <taxon>Mucoromycota</taxon>
        <taxon>Mucoromycotina</taxon>
        <taxon>Mucoromycetes</taxon>
        <taxon>Mucorales</taxon>
        <taxon>Mucorineae</taxon>
        <taxon>Rhizopodaceae</taxon>
        <taxon>Rhizopus</taxon>
    </lineage>
</organism>
<dbReference type="GO" id="GO:0000785">
    <property type="term" value="C:chromatin"/>
    <property type="evidence" value="ECO:0007669"/>
    <property type="project" value="TreeGrafter"/>
</dbReference>
<gene>
    <name evidence="4" type="ORF">G6F50_000684</name>
</gene>
<dbReference type="SUPFAM" id="SSF48371">
    <property type="entry name" value="ARM repeat"/>
    <property type="match status" value="1"/>
</dbReference>
<evidence type="ECO:0000256" key="2">
    <source>
        <dbReference type="SAM" id="MobiDB-lite"/>
    </source>
</evidence>
<dbReference type="GO" id="GO:0008278">
    <property type="term" value="C:cohesin complex"/>
    <property type="evidence" value="ECO:0007669"/>
    <property type="project" value="TreeGrafter"/>
</dbReference>
<accession>A0A9P6ZDD0</accession>
<dbReference type="GO" id="GO:0003682">
    <property type="term" value="F:chromatin binding"/>
    <property type="evidence" value="ECO:0007669"/>
    <property type="project" value="TreeGrafter"/>
</dbReference>
<protein>
    <recommendedName>
        <fullName evidence="3">SCD domain-containing protein</fullName>
    </recommendedName>
</protein>
<feature type="compositionally biased region" description="Acidic residues" evidence="2">
    <location>
        <begin position="44"/>
        <end position="56"/>
    </location>
</feature>
<feature type="compositionally biased region" description="Basic residues" evidence="2">
    <location>
        <begin position="72"/>
        <end position="88"/>
    </location>
</feature>
<feature type="domain" description="SCD" evidence="3">
    <location>
        <begin position="327"/>
        <end position="412"/>
    </location>
</feature>
<dbReference type="Gene3D" id="1.25.10.10">
    <property type="entry name" value="Leucine-rich Repeat Variant"/>
    <property type="match status" value="1"/>
</dbReference>
<dbReference type="Pfam" id="PF21581">
    <property type="entry name" value="SCD"/>
    <property type="match status" value="1"/>
</dbReference>
<feature type="region of interest" description="Disordered" evidence="2">
    <location>
        <begin position="1"/>
        <end position="110"/>
    </location>
</feature>
<sequence>MTRSQKKPASAGSSRSTLRSKTVPSLFAKQKSTASKRRVQQEEVSSDEEQDDELDSSDSSGSDYDSDVGTKKSSRKRQKTKEKTRRGKGATNITVSTSSQLLEPISQSQPEQQESLYDKIVDATCNVEELVSQWIERYNEDRETSLRELVNFVLRCSGCSMAITAVAFNEEDGSVEALQELQQELVKLPGHDYPIVSKSKEDKPLKRNLQLFFAELIDQTQHEAIYDGMLIETLQNWLTTMSSSTYRPFRHTATVVALKLISALCIVGENTKDESVVATRQLNAEQKKGGNSRNTQKLRLLKQKCTTVERKLKDIQEFLGDFFNSIFVHRSRDVESVIRTECIKELCHWMCTFKSFFVDNAYLRFLGWAFNDQNANVRSEAVKSMASLYRIEDIANKLSAFTNRFKSRIEEMALYDVDINVRVHTIHLCSTLFKSNVQILSEEGQMKLSSMIASNIPRVRKSVAPFVKAIMETNFITPLKNEVSGAASKTRGRGRKTNTTTAPTVNINQTWVVFKSFAAFLVQQSTSILEQETNNESGTDNMQVDLSSLTNALIEKRSTIITDVVETLWGHISELQDYQAMCDYLIRDHSRSLGQQTDDQMDVGEIEECYRLSEEEEVVLVNALVACLNTAVERGLDKNLTEVKDKKHPDKSILEENKKEISRYLVEAFPKLLSRHTDDASKMTQLVSVPTLMDLNAYVELRAEGEYEKLIQTLVNVYQNAMLKDLVVNCAESLQHLSKATYLSEVNDPRLASLREVVVGQVREVCSGKDLVTTRYSTALIHSISVNMLRLAHLISFTDPTTIMDDAQGMSMNVLDYVGALVDRAAFGYEKEKNIAQFAMVVLSRYIMWKCNSLSYSSEAAALIERRRDWVIDKFTELVVAADVSPLPEIRASAFGYLVDIYWLFSSDLFDSHNLARLKTKCPATLQQSCAQYVENQINSLKALEDENSKLKETEKTAQKDIILQIITSFSRGILMNVFDISYATTLLEQYGSSYSAEADEIIKALVTEYEADLITGEVAADGICRSYMEALKRSFTKNVNDSWRSIDKTLKLARLEAGSLRKADQVDVARKVPPHVVCERIHLDGISFALAKAREAYDNNKDDEKDNALKFFKILAVFGKDLARARDIAKIRNHLEDCLKDNGLTVEENKKEWEHYINYIKTIDDVLKKKGLRYDSTKRANNAETPAAHAFDDIMEDLGDLGDLSGNVNKRPLGETEMDIDEEGTTKRSRNL</sequence>
<dbReference type="Pfam" id="PF24571">
    <property type="entry name" value="HEAT_SCC3-SA"/>
    <property type="match status" value="1"/>
</dbReference>
<dbReference type="AlphaFoldDB" id="A0A9P6ZDD0"/>
<dbReference type="Proteomes" id="UP000740926">
    <property type="component" value="Unassembled WGS sequence"/>
</dbReference>
<dbReference type="PANTHER" id="PTHR11199:SF0">
    <property type="entry name" value="LD34181P-RELATED"/>
    <property type="match status" value="1"/>
</dbReference>
<feature type="region of interest" description="Disordered" evidence="2">
    <location>
        <begin position="1207"/>
        <end position="1233"/>
    </location>
</feature>
<comment type="caution">
    <text evidence="4">The sequence shown here is derived from an EMBL/GenBank/DDBJ whole genome shotgun (WGS) entry which is preliminary data.</text>
</comment>
<dbReference type="GO" id="GO:0005634">
    <property type="term" value="C:nucleus"/>
    <property type="evidence" value="ECO:0007669"/>
    <property type="project" value="TreeGrafter"/>
</dbReference>
<evidence type="ECO:0000259" key="3">
    <source>
        <dbReference type="PROSITE" id="PS51425"/>
    </source>
</evidence>
<evidence type="ECO:0000313" key="5">
    <source>
        <dbReference type="Proteomes" id="UP000740926"/>
    </source>
</evidence>
<dbReference type="InterPro" id="IPR013721">
    <property type="entry name" value="STAG"/>
</dbReference>
<dbReference type="InterPro" id="IPR016024">
    <property type="entry name" value="ARM-type_fold"/>
</dbReference>
<feature type="compositionally biased region" description="Polar residues" evidence="2">
    <location>
        <begin position="11"/>
        <end position="23"/>
    </location>
</feature>
<feature type="coiled-coil region" evidence="1">
    <location>
        <begin position="934"/>
        <end position="961"/>
    </location>
</feature>
<dbReference type="PANTHER" id="PTHR11199">
    <property type="entry name" value="STROMAL ANTIGEN"/>
    <property type="match status" value="1"/>
</dbReference>
<dbReference type="InterPro" id="IPR039662">
    <property type="entry name" value="Cohesin_Scc3/SA"/>
</dbReference>
<keyword evidence="1" id="KW-0175">Coiled coil</keyword>
<reference evidence="4 5" key="1">
    <citation type="journal article" date="2020" name="Microb. Genom.">
        <title>Genetic diversity of clinical and environmental Mucorales isolates obtained from an investigation of mucormycosis cases among solid organ transplant recipients.</title>
        <authorList>
            <person name="Nguyen M.H."/>
            <person name="Kaul D."/>
            <person name="Muto C."/>
            <person name="Cheng S.J."/>
            <person name="Richter R.A."/>
            <person name="Bruno V.M."/>
            <person name="Liu G."/>
            <person name="Beyhan S."/>
            <person name="Sundermann A.J."/>
            <person name="Mounaud S."/>
            <person name="Pasculle A.W."/>
            <person name="Nierman W.C."/>
            <person name="Driscoll E."/>
            <person name="Cumbie R."/>
            <person name="Clancy C.J."/>
            <person name="Dupont C.L."/>
        </authorList>
    </citation>
    <scope>NUCLEOTIDE SEQUENCE [LARGE SCALE GENOMIC DNA]</scope>
    <source>
        <strain evidence="4 5">GL24</strain>
    </source>
</reference>
<dbReference type="GO" id="GO:0007062">
    <property type="term" value="P:sister chromatid cohesion"/>
    <property type="evidence" value="ECO:0007669"/>
    <property type="project" value="UniProtKB-ARBA"/>
</dbReference>
<dbReference type="InterPro" id="IPR011989">
    <property type="entry name" value="ARM-like"/>
</dbReference>
<dbReference type="InterPro" id="IPR056396">
    <property type="entry name" value="HEAT_SCC3-SA"/>
</dbReference>
<evidence type="ECO:0000313" key="4">
    <source>
        <dbReference type="EMBL" id="KAG1575893.1"/>
    </source>
</evidence>
<feature type="compositionally biased region" description="Polar residues" evidence="2">
    <location>
        <begin position="91"/>
        <end position="101"/>
    </location>
</feature>
<dbReference type="EMBL" id="JAANIU010000045">
    <property type="protein sequence ID" value="KAG1575893.1"/>
    <property type="molecule type" value="Genomic_DNA"/>
</dbReference>
<dbReference type="PROSITE" id="PS51425">
    <property type="entry name" value="SCD"/>
    <property type="match status" value="1"/>
</dbReference>
<name>A0A9P6ZDD0_9FUNG</name>
<dbReference type="InterPro" id="IPR020839">
    <property type="entry name" value="SCD"/>
</dbReference>